<protein>
    <recommendedName>
        <fullName evidence="1">choline-phosphate cytidylyltransferase</fullName>
        <ecNumber evidence="1">2.7.7.15</ecNumber>
    </recommendedName>
</protein>
<proteinExistence type="predicted"/>
<dbReference type="InParanoid" id="A0A0C2TQ78"/>
<organism evidence="3 4">
    <name type="scientific">Amanita muscaria (strain Koide BX008)</name>
    <dbReference type="NCBI Taxonomy" id="946122"/>
    <lineage>
        <taxon>Eukaryota</taxon>
        <taxon>Fungi</taxon>
        <taxon>Dikarya</taxon>
        <taxon>Basidiomycota</taxon>
        <taxon>Agaricomycotina</taxon>
        <taxon>Agaricomycetes</taxon>
        <taxon>Agaricomycetidae</taxon>
        <taxon>Agaricales</taxon>
        <taxon>Pluteineae</taxon>
        <taxon>Amanitaceae</taxon>
        <taxon>Amanita</taxon>
    </lineage>
</organism>
<keyword evidence="4" id="KW-1185">Reference proteome</keyword>
<name>A0A0C2TQ78_AMAMK</name>
<dbReference type="Pfam" id="PF01467">
    <property type="entry name" value="CTP_transf_like"/>
    <property type="match status" value="1"/>
</dbReference>
<dbReference type="GO" id="GO:0004105">
    <property type="term" value="F:choline-phosphate cytidylyltransferase activity"/>
    <property type="evidence" value="ECO:0007669"/>
    <property type="project" value="UniProtKB-EC"/>
</dbReference>
<evidence type="ECO:0000313" key="4">
    <source>
        <dbReference type="Proteomes" id="UP000054549"/>
    </source>
</evidence>
<evidence type="ECO:0000313" key="3">
    <source>
        <dbReference type="EMBL" id="KIL69399.1"/>
    </source>
</evidence>
<dbReference type="Proteomes" id="UP000054549">
    <property type="component" value="Unassembled WGS sequence"/>
</dbReference>
<dbReference type="SUPFAM" id="SSF52374">
    <property type="entry name" value="Nucleotidylyl transferase"/>
    <property type="match status" value="1"/>
</dbReference>
<dbReference type="Gene3D" id="3.40.50.620">
    <property type="entry name" value="HUPs"/>
    <property type="match status" value="1"/>
</dbReference>
<sequence length="248" mass="27600">MNPATVFSDDDDYDVISNPSHQSLESSIADISRAVVHEPPPTPVALTKFDTARLTAENIQANVRRALDASQSRDGDRPKSFADNKTVRVYLDGIFDVFNAGHALQLRQAKLSFPSVYLLVGVFSDELIESYGYISSLPHVERAEVVRHCRWVDEVIPEAPWIINHDFLEKQKIQYICVEEGITVDPSCDKARLRGYDEMKSLGKVIPTRRTVGLVPSTRIVTCPSTPIIHTDSLPRVLSSTAIPTRTA</sequence>
<dbReference type="GO" id="GO:0005635">
    <property type="term" value="C:nuclear envelope"/>
    <property type="evidence" value="ECO:0007669"/>
    <property type="project" value="TreeGrafter"/>
</dbReference>
<dbReference type="NCBIfam" id="TIGR00125">
    <property type="entry name" value="cyt_tran_rel"/>
    <property type="match status" value="1"/>
</dbReference>
<feature type="domain" description="Cytidyltransferase-like" evidence="2">
    <location>
        <begin position="90"/>
        <end position="227"/>
    </location>
</feature>
<dbReference type="AlphaFoldDB" id="A0A0C2TQ78"/>
<dbReference type="HOGENOM" id="CLU_034585_1_1_1"/>
<gene>
    <name evidence="3" type="ORF">M378DRAFT_21559</name>
</gene>
<dbReference type="InterPro" id="IPR045049">
    <property type="entry name" value="Pcy1-like"/>
</dbReference>
<evidence type="ECO:0000259" key="2">
    <source>
        <dbReference type="Pfam" id="PF01467"/>
    </source>
</evidence>
<reference evidence="3 4" key="1">
    <citation type="submission" date="2014-04" db="EMBL/GenBank/DDBJ databases">
        <title>Evolutionary Origins and Diversification of the Mycorrhizal Mutualists.</title>
        <authorList>
            <consortium name="DOE Joint Genome Institute"/>
            <consortium name="Mycorrhizal Genomics Consortium"/>
            <person name="Kohler A."/>
            <person name="Kuo A."/>
            <person name="Nagy L.G."/>
            <person name="Floudas D."/>
            <person name="Copeland A."/>
            <person name="Barry K.W."/>
            <person name="Cichocki N."/>
            <person name="Veneault-Fourrey C."/>
            <person name="LaButti K."/>
            <person name="Lindquist E.A."/>
            <person name="Lipzen A."/>
            <person name="Lundell T."/>
            <person name="Morin E."/>
            <person name="Murat C."/>
            <person name="Riley R."/>
            <person name="Ohm R."/>
            <person name="Sun H."/>
            <person name="Tunlid A."/>
            <person name="Henrissat B."/>
            <person name="Grigoriev I.V."/>
            <person name="Hibbett D.S."/>
            <person name="Martin F."/>
        </authorList>
    </citation>
    <scope>NUCLEOTIDE SEQUENCE [LARGE SCALE GENOMIC DNA]</scope>
    <source>
        <strain evidence="3 4">Koide BX008</strain>
    </source>
</reference>
<evidence type="ECO:0000256" key="1">
    <source>
        <dbReference type="ARBA" id="ARBA00026101"/>
    </source>
</evidence>
<dbReference type="OrthoDB" id="17102at2759"/>
<dbReference type="STRING" id="946122.A0A0C2TQ78"/>
<dbReference type="InterPro" id="IPR004821">
    <property type="entry name" value="Cyt_trans-like"/>
</dbReference>
<dbReference type="InterPro" id="IPR014729">
    <property type="entry name" value="Rossmann-like_a/b/a_fold"/>
</dbReference>
<accession>A0A0C2TQ78</accession>
<dbReference type="EMBL" id="KN818226">
    <property type="protein sequence ID" value="KIL69399.1"/>
    <property type="molecule type" value="Genomic_DNA"/>
</dbReference>
<dbReference type="GO" id="GO:0031210">
    <property type="term" value="F:phosphatidylcholine binding"/>
    <property type="evidence" value="ECO:0007669"/>
    <property type="project" value="TreeGrafter"/>
</dbReference>
<dbReference type="EC" id="2.7.7.15" evidence="1"/>
<dbReference type="PANTHER" id="PTHR10739">
    <property type="entry name" value="CYTIDYLYLTRANSFERASE"/>
    <property type="match status" value="1"/>
</dbReference>
<dbReference type="PANTHER" id="PTHR10739:SF13">
    <property type="entry name" value="CHOLINE-PHOSPHATE CYTIDYLYLTRANSFERASE"/>
    <property type="match status" value="1"/>
</dbReference>